<gene>
    <name evidence="2" type="ORF">OW729_03000</name>
</gene>
<evidence type="ECO:0000313" key="2">
    <source>
        <dbReference type="EMBL" id="MCY6957572.1"/>
    </source>
</evidence>
<sequence>MDTKLSCGVGNCVNNINGLCSAREIKVNGEGATSSNQTLCETFGERSFKNSVTNIPNMNIPGEIKQLFTQNSIEMTPKVLCDATNCTYNQNRVCNASSVQINGMQASTSQDTKCETFKQG</sequence>
<dbReference type="InterPro" id="IPR011437">
    <property type="entry name" value="DUF1540"/>
</dbReference>
<accession>A0ABT4D5K4</accession>
<organism evidence="2 3">
    <name type="scientific">Clostridium brassicae</name>
    <dbReference type="NCBI Taxonomy" id="2999072"/>
    <lineage>
        <taxon>Bacteria</taxon>
        <taxon>Bacillati</taxon>
        <taxon>Bacillota</taxon>
        <taxon>Clostridia</taxon>
        <taxon>Eubacteriales</taxon>
        <taxon>Clostridiaceae</taxon>
        <taxon>Clostridium</taxon>
    </lineage>
</organism>
<reference evidence="2" key="1">
    <citation type="submission" date="2022-12" db="EMBL/GenBank/DDBJ databases">
        <title>Clostridium sp. nov., isolated from industrial wastewater.</title>
        <authorList>
            <person name="Jiayan W."/>
        </authorList>
    </citation>
    <scope>NUCLEOTIDE SEQUENCE</scope>
    <source>
        <strain evidence="2">ZC22-4</strain>
    </source>
</reference>
<evidence type="ECO:0000259" key="1">
    <source>
        <dbReference type="Pfam" id="PF07561"/>
    </source>
</evidence>
<feature type="domain" description="DUF1540" evidence="1">
    <location>
        <begin position="79"/>
        <end position="117"/>
    </location>
</feature>
<protein>
    <submittedName>
        <fullName evidence="2">DUF1540 domain-containing protein</fullName>
    </submittedName>
</protein>
<name>A0ABT4D5K4_9CLOT</name>
<dbReference type="Proteomes" id="UP001144612">
    <property type="component" value="Unassembled WGS sequence"/>
</dbReference>
<comment type="caution">
    <text evidence="2">The sequence shown here is derived from an EMBL/GenBank/DDBJ whole genome shotgun (WGS) entry which is preliminary data.</text>
</comment>
<evidence type="ECO:0000313" key="3">
    <source>
        <dbReference type="Proteomes" id="UP001144612"/>
    </source>
</evidence>
<proteinExistence type="predicted"/>
<dbReference type="RefSeq" id="WP_268059953.1">
    <property type="nucleotide sequence ID" value="NZ_JAPQFJ010000002.1"/>
</dbReference>
<keyword evidence="3" id="KW-1185">Reference proteome</keyword>
<dbReference type="Pfam" id="PF07561">
    <property type="entry name" value="DUF1540"/>
    <property type="match status" value="2"/>
</dbReference>
<dbReference type="EMBL" id="JAPQFJ010000002">
    <property type="protein sequence ID" value="MCY6957572.1"/>
    <property type="molecule type" value="Genomic_DNA"/>
</dbReference>
<feature type="domain" description="DUF1540" evidence="1">
    <location>
        <begin position="6"/>
        <end position="43"/>
    </location>
</feature>